<comment type="caution">
    <text evidence="1">The sequence shown here is derived from an EMBL/GenBank/DDBJ whole genome shotgun (WGS) entry which is preliminary data.</text>
</comment>
<reference evidence="1" key="1">
    <citation type="submission" date="2019-08" db="EMBL/GenBank/DDBJ databases">
        <authorList>
            <person name="Kucharzyk K."/>
            <person name="Murdoch R.W."/>
            <person name="Higgins S."/>
            <person name="Loffler F."/>
        </authorList>
    </citation>
    <scope>NUCLEOTIDE SEQUENCE</scope>
</reference>
<proteinExistence type="predicted"/>
<sequence length="426" mass="46218">MFRTLIGAGVSLLALGAVAAPEITITSTPALPLENKLRNASFEEEKLMFWVPIPKDDNGIVIDKENAASGGQSLKIPGVAGKNINAYQSIKWETPVKAGEPIYVRVSAKKTDPDIDKKPAGLACQLYFADGNRSYIRMPLLPKEDYGWATFENIVIAPSDVTAATFYLCHYDQDGVQWYDDLMFQTGNVELTVSVKGDDLKQVTLRNSVTGTVFTEPASGTEFSKTLSVPGFGSYCVEVTDSKGMKTAKLYPEGVDANVAASDTVLPLTPVKRLVLAPLKPADAFKIELPDLTGKKVYLEFLARNQKPEGLAGYTSSLKVTVNGKLLGASELVTPKNEFTTASGKGGVVAGNNGYALYYNNSFYAISQENTYAPVSLESRNPFEFKLDVTALVKAGVNTIELRNALQPNPKLTFDVYVENPRLVIE</sequence>
<evidence type="ECO:0000313" key="1">
    <source>
        <dbReference type="EMBL" id="MPM66220.1"/>
    </source>
</evidence>
<name>A0A645BL76_9ZZZZ</name>
<dbReference type="Gene3D" id="2.60.120.260">
    <property type="entry name" value="Galactose-binding domain-like"/>
    <property type="match status" value="1"/>
</dbReference>
<protein>
    <submittedName>
        <fullName evidence="1">Uncharacterized protein</fullName>
    </submittedName>
</protein>
<dbReference type="EMBL" id="VSSQ01020954">
    <property type="protein sequence ID" value="MPM66220.1"/>
    <property type="molecule type" value="Genomic_DNA"/>
</dbReference>
<accession>A0A645BL76</accession>
<dbReference type="AlphaFoldDB" id="A0A645BL76"/>
<organism evidence="1">
    <name type="scientific">bioreactor metagenome</name>
    <dbReference type="NCBI Taxonomy" id="1076179"/>
    <lineage>
        <taxon>unclassified sequences</taxon>
        <taxon>metagenomes</taxon>
        <taxon>ecological metagenomes</taxon>
    </lineage>
</organism>
<gene>
    <name evidence="1" type="ORF">SDC9_113127</name>
</gene>